<dbReference type="EMBL" id="KK033810">
    <property type="protein sequence ID" value="EXL64967.1"/>
    <property type="molecule type" value="Genomic_DNA"/>
</dbReference>
<gene>
    <name evidence="2" type="ORF">FOPG_18790</name>
</gene>
<evidence type="ECO:0000313" key="2">
    <source>
        <dbReference type="EMBL" id="EXL64967.1"/>
    </source>
</evidence>
<reference evidence="2" key="1">
    <citation type="submission" date="2011-11" db="EMBL/GenBank/DDBJ databases">
        <title>The Genome Sequence of Fusarium oxysporum PHW808.</title>
        <authorList>
            <consortium name="The Broad Institute Genome Sequencing Platform"/>
            <person name="Ma L.-J."/>
            <person name="Gale L.R."/>
            <person name="Schwartz D.C."/>
            <person name="Zhou S."/>
            <person name="Corby-Kistler H."/>
            <person name="Young S.K."/>
            <person name="Zeng Q."/>
            <person name="Gargeya S."/>
            <person name="Fitzgerald M."/>
            <person name="Haas B."/>
            <person name="Abouelleil A."/>
            <person name="Alvarado L."/>
            <person name="Arachchi H.M."/>
            <person name="Berlin A."/>
            <person name="Brown A."/>
            <person name="Chapman S.B."/>
            <person name="Chen Z."/>
            <person name="Dunbar C."/>
            <person name="Freedman E."/>
            <person name="Gearin G."/>
            <person name="Goldberg J."/>
            <person name="Griggs A."/>
            <person name="Gujja S."/>
            <person name="Heiman D."/>
            <person name="Howarth C."/>
            <person name="Larson L."/>
            <person name="Lui A."/>
            <person name="MacDonald P.J.P."/>
            <person name="Montmayeur A."/>
            <person name="Murphy C."/>
            <person name="Neiman D."/>
            <person name="Pearson M."/>
            <person name="Priest M."/>
            <person name="Roberts A."/>
            <person name="Saif S."/>
            <person name="Shea T."/>
            <person name="Shenoy N."/>
            <person name="Sisk P."/>
            <person name="Stolte C."/>
            <person name="Sykes S."/>
            <person name="Wortman J."/>
            <person name="Nusbaum C."/>
            <person name="Birren B."/>
        </authorList>
    </citation>
    <scope>NUCLEOTIDE SEQUENCE [LARGE SCALE GENOMIC DNA]</scope>
    <source>
        <strain evidence="2">54008</strain>
    </source>
</reference>
<feature type="region of interest" description="Disordered" evidence="1">
    <location>
        <begin position="1"/>
        <end position="38"/>
    </location>
</feature>
<proteinExistence type="predicted"/>
<evidence type="ECO:0000256" key="1">
    <source>
        <dbReference type="SAM" id="MobiDB-lite"/>
    </source>
</evidence>
<dbReference type="HOGENOM" id="CLU_2960868_0_0_1"/>
<sequence length="59" mass="6457">MESVSKVPGGMGLGGEKTSRWPKGVGNSKKYSKDERLAGDILKNEHHAADEYYSHVPKV</sequence>
<reference evidence="2" key="2">
    <citation type="submission" date="2014-03" db="EMBL/GenBank/DDBJ databases">
        <title>The Genome Annotation of Fusarium oxysporum PHW808.</title>
        <authorList>
            <consortium name="The Broad Institute Genomics Platform"/>
            <person name="Ma L.-J."/>
            <person name="Corby-Kistler H."/>
            <person name="Broz K."/>
            <person name="Gale L.R."/>
            <person name="Jonkers W."/>
            <person name="O'Donnell K."/>
            <person name="Ploetz R."/>
            <person name="Steinberg C."/>
            <person name="Schwartz D.C."/>
            <person name="VanEtten H."/>
            <person name="Zhou S."/>
            <person name="Young S.K."/>
            <person name="Zeng Q."/>
            <person name="Gargeya S."/>
            <person name="Fitzgerald M."/>
            <person name="Abouelleil A."/>
            <person name="Alvarado L."/>
            <person name="Chapman S.B."/>
            <person name="Gainer-Dewar J."/>
            <person name="Goldberg J."/>
            <person name="Griggs A."/>
            <person name="Gujja S."/>
            <person name="Hansen M."/>
            <person name="Howarth C."/>
            <person name="Imamovic A."/>
            <person name="Ireland A."/>
            <person name="Larimer J."/>
            <person name="McCowan C."/>
            <person name="Murphy C."/>
            <person name="Pearson M."/>
            <person name="Poon T.W."/>
            <person name="Priest M."/>
            <person name="Roberts A."/>
            <person name="Saif S."/>
            <person name="Shea T."/>
            <person name="Sykes S."/>
            <person name="Wortman J."/>
            <person name="Nusbaum C."/>
            <person name="Birren B."/>
        </authorList>
    </citation>
    <scope>NUCLEOTIDE SEQUENCE</scope>
    <source>
        <strain evidence="2">54008</strain>
    </source>
</reference>
<dbReference type="Proteomes" id="UP000030676">
    <property type="component" value="Unassembled WGS sequence"/>
</dbReference>
<name>X0GMW6_FUSOX</name>
<protein>
    <submittedName>
        <fullName evidence="2">Uncharacterized protein</fullName>
    </submittedName>
</protein>
<dbReference type="AlphaFoldDB" id="X0GMW6"/>
<accession>X0GMW6</accession>
<organism evidence="2">
    <name type="scientific">Fusarium oxysporum f. sp. conglutinans race 2 54008</name>
    <dbReference type="NCBI Taxonomy" id="1089457"/>
    <lineage>
        <taxon>Eukaryota</taxon>
        <taxon>Fungi</taxon>
        <taxon>Dikarya</taxon>
        <taxon>Ascomycota</taxon>
        <taxon>Pezizomycotina</taxon>
        <taxon>Sordariomycetes</taxon>
        <taxon>Hypocreomycetidae</taxon>
        <taxon>Hypocreales</taxon>
        <taxon>Nectriaceae</taxon>
        <taxon>Fusarium</taxon>
        <taxon>Fusarium oxysporum species complex</taxon>
    </lineage>
</organism>